<organism evidence="2 3">
    <name type="scientific">Meloidogyne incognita</name>
    <name type="common">Southern root-knot nematode worm</name>
    <name type="synonym">Oxyuris incognita</name>
    <dbReference type="NCBI Taxonomy" id="6306"/>
    <lineage>
        <taxon>Eukaryota</taxon>
        <taxon>Metazoa</taxon>
        <taxon>Ecdysozoa</taxon>
        <taxon>Nematoda</taxon>
        <taxon>Chromadorea</taxon>
        <taxon>Rhabditida</taxon>
        <taxon>Tylenchina</taxon>
        <taxon>Tylenchomorpha</taxon>
        <taxon>Tylenchoidea</taxon>
        <taxon>Meloidogynidae</taxon>
        <taxon>Meloidogyninae</taxon>
        <taxon>Meloidogyne</taxon>
        <taxon>Meloidogyne incognita group</taxon>
    </lineage>
</organism>
<sequence>MVPNLLCLCIRRLALGQEFVNQQETLQIALPPNLFAIIKRLKEDVLKIGHLLPIDTLPECCFLLNPDTLQFDIEKTAIASEPYLSRVCLFDICAKLALDLQTERLYEKMNDSERDRIEDMTHREPVVWSRALELSPRRVILHYDDIAYSCAESGYVKAFERNLMKVRELDDSNLLQRCALAAILNGHVNVANSIRTDNFSVAFHQFFPDGRPPTKFLVQLVVGNEVGWDLNPFKDWQFIIQLRPEVGEQIFEELLDWLTKLDVQRLRREIEKDKKIPLGVLQRLDSKYRECIDSRDYPCDYD</sequence>
<protein>
    <submittedName>
        <fullName evidence="3">Uncharacterized protein</fullName>
    </submittedName>
</protein>
<dbReference type="AlphaFoldDB" id="A0A914L8F0"/>
<keyword evidence="2" id="KW-1185">Reference proteome</keyword>
<dbReference type="Proteomes" id="UP000887563">
    <property type="component" value="Unplaced"/>
</dbReference>
<evidence type="ECO:0000313" key="3">
    <source>
        <dbReference type="WBParaSite" id="Minc3s00337g10475"/>
    </source>
</evidence>
<evidence type="ECO:0000256" key="1">
    <source>
        <dbReference type="SAM" id="SignalP"/>
    </source>
</evidence>
<evidence type="ECO:0000313" key="2">
    <source>
        <dbReference type="Proteomes" id="UP000887563"/>
    </source>
</evidence>
<name>A0A914L8F0_MELIC</name>
<keyword evidence="1" id="KW-0732">Signal</keyword>
<proteinExistence type="predicted"/>
<feature type="chain" id="PRO_5038068759" evidence="1">
    <location>
        <begin position="17"/>
        <end position="302"/>
    </location>
</feature>
<feature type="signal peptide" evidence="1">
    <location>
        <begin position="1"/>
        <end position="16"/>
    </location>
</feature>
<accession>A0A914L8F0</accession>
<dbReference type="WBParaSite" id="Minc3s00337g10475">
    <property type="protein sequence ID" value="Minc3s00337g10475"/>
    <property type="gene ID" value="Minc3s00337g10475"/>
</dbReference>
<reference evidence="3" key="1">
    <citation type="submission" date="2022-11" db="UniProtKB">
        <authorList>
            <consortium name="WormBaseParasite"/>
        </authorList>
    </citation>
    <scope>IDENTIFICATION</scope>
</reference>